<keyword evidence="5 11" id="KW-0833">Ubl conjugation pathway</keyword>
<dbReference type="FunFam" id="3.10.110.10:FF:000035">
    <property type="entry name" value="SUMO-conjugating enzyme ubc9"/>
    <property type="match status" value="1"/>
</dbReference>
<comment type="similarity">
    <text evidence="11">Belongs to the ubiquitin-conjugating enzyme family.</text>
</comment>
<keyword evidence="6 11" id="KW-0067">ATP-binding</keyword>
<evidence type="ECO:0000256" key="7">
    <source>
        <dbReference type="ARBA" id="ARBA00023242"/>
    </source>
</evidence>
<keyword evidence="3" id="KW-0808">Transferase</keyword>
<dbReference type="InterPro" id="IPR050113">
    <property type="entry name" value="Ub_conjugating_enzyme"/>
</dbReference>
<evidence type="ECO:0000256" key="11">
    <source>
        <dbReference type="RuleBase" id="RU362109"/>
    </source>
</evidence>
<dbReference type="Pfam" id="PF00179">
    <property type="entry name" value="UQ_con"/>
    <property type="match status" value="1"/>
</dbReference>
<evidence type="ECO:0000256" key="3">
    <source>
        <dbReference type="ARBA" id="ARBA00022679"/>
    </source>
</evidence>
<dbReference type="SUPFAM" id="SSF54495">
    <property type="entry name" value="UBC-like"/>
    <property type="match status" value="1"/>
</dbReference>
<comment type="pathway">
    <text evidence="2">Protein modification; protein sumoylation.</text>
</comment>
<dbReference type="PROSITE" id="PS50127">
    <property type="entry name" value="UBC_2"/>
    <property type="match status" value="1"/>
</dbReference>
<reference evidence="13" key="1">
    <citation type="submission" date="2023-07" db="EMBL/GenBank/DDBJ databases">
        <authorList>
            <consortium name="AG Swart"/>
            <person name="Singh M."/>
            <person name="Singh A."/>
            <person name="Seah K."/>
            <person name="Emmerich C."/>
        </authorList>
    </citation>
    <scope>NUCLEOTIDE SEQUENCE</scope>
    <source>
        <strain evidence="13">DP1</strain>
    </source>
</reference>
<evidence type="ECO:0000256" key="2">
    <source>
        <dbReference type="ARBA" id="ARBA00004718"/>
    </source>
</evidence>
<dbReference type="AlphaFoldDB" id="A0AAD1Y363"/>
<evidence type="ECO:0000256" key="1">
    <source>
        <dbReference type="ARBA" id="ARBA00004123"/>
    </source>
</evidence>
<dbReference type="GO" id="GO:0005634">
    <property type="term" value="C:nucleus"/>
    <property type="evidence" value="ECO:0007669"/>
    <property type="project" value="UniProtKB-SubCell"/>
</dbReference>
<keyword evidence="14" id="KW-1185">Reference proteome</keyword>
<dbReference type="CDD" id="cd23798">
    <property type="entry name" value="UBCc_UBE2I"/>
    <property type="match status" value="1"/>
</dbReference>
<evidence type="ECO:0000256" key="6">
    <source>
        <dbReference type="ARBA" id="ARBA00022840"/>
    </source>
</evidence>
<sequence>MDIGKDRIIMERKNWRKNHPHGFAAKPDKDSSGDLDLYRWRCIIPGPKNTIWEEAFLPLYMEFPDEYPNKPPKCQFKPDFPHPNVYPSGTVCLSILSEDDDWSPSISISTILTGIQDLLGKPNLESPAQLPAFEAYKSNPKKYNDTVREYISKNSEKDKFY</sequence>
<protein>
    <recommendedName>
        <fullName evidence="8">SUMO-conjugating enzyme UBC9</fullName>
    </recommendedName>
    <alternativeName>
        <fullName evidence="9">Ubiquitin carrier protein 9</fullName>
    </alternativeName>
</protein>
<dbReference type="EMBL" id="CAMPGE010025363">
    <property type="protein sequence ID" value="CAI2383125.1"/>
    <property type="molecule type" value="Genomic_DNA"/>
</dbReference>
<feature type="domain" description="UBC core" evidence="12">
    <location>
        <begin position="3"/>
        <end position="156"/>
    </location>
</feature>
<evidence type="ECO:0000256" key="9">
    <source>
        <dbReference type="ARBA" id="ARBA00044296"/>
    </source>
</evidence>
<dbReference type="InterPro" id="IPR023313">
    <property type="entry name" value="UBQ-conjugating_AS"/>
</dbReference>
<organism evidence="13 14">
    <name type="scientific">Euplotes crassus</name>
    <dbReference type="NCBI Taxonomy" id="5936"/>
    <lineage>
        <taxon>Eukaryota</taxon>
        <taxon>Sar</taxon>
        <taxon>Alveolata</taxon>
        <taxon>Ciliophora</taxon>
        <taxon>Intramacronucleata</taxon>
        <taxon>Spirotrichea</taxon>
        <taxon>Hypotrichia</taxon>
        <taxon>Euplotida</taxon>
        <taxon>Euplotidae</taxon>
        <taxon>Moneuplotes</taxon>
    </lineage>
</organism>
<comment type="caution">
    <text evidence="13">The sequence shown here is derived from an EMBL/GenBank/DDBJ whole genome shotgun (WGS) entry which is preliminary data.</text>
</comment>
<proteinExistence type="inferred from homology"/>
<dbReference type="Proteomes" id="UP001295684">
    <property type="component" value="Unassembled WGS sequence"/>
</dbReference>
<keyword evidence="4 11" id="KW-0547">Nucleotide-binding</keyword>
<dbReference type="GO" id="GO:0005524">
    <property type="term" value="F:ATP binding"/>
    <property type="evidence" value="ECO:0007669"/>
    <property type="project" value="UniProtKB-UniRule"/>
</dbReference>
<comment type="subcellular location">
    <subcellularLocation>
        <location evidence="1">Nucleus</location>
    </subcellularLocation>
</comment>
<name>A0AAD1Y363_EUPCR</name>
<evidence type="ECO:0000256" key="5">
    <source>
        <dbReference type="ARBA" id="ARBA00022786"/>
    </source>
</evidence>
<dbReference type="SMART" id="SM00212">
    <property type="entry name" value="UBCc"/>
    <property type="match status" value="1"/>
</dbReference>
<dbReference type="GO" id="GO:0019787">
    <property type="term" value="F:ubiquitin-like protein transferase activity"/>
    <property type="evidence" value="ECO:0007669"/>
    <property type="project" value="UniProtKB-ARBA"/>
</dbReference>
<dbReference type="PROSITE" id="PS00183">
    <property type="entry name" value="UBC_1"/>
    <property type="match status" value="1"/>
</dbReference>
<dbReference type="InterPro" id="IPR000608">
    <property type="entry name" value="UBC"/>
</dbReference>
<evidence type="ECO:0000313" key="13">
    <source>
        <dbReference type="EMBL" id="CAI2383125.1"/>
    </source>
</evidence>
<feature type="active site" description="Glycyl thioester intermediate" evidence="10">
    <location>
        <position position="92"/>
    </location>
</feature>
<dbReference type="InterPro" id="IPR016135">
    <property type="entry name" value="UBQ-conjugating_enzyme/RWD"/>
</dbReference>
<evidence type="ECO:0000256" key="8">
    <source>
        <dbReference type="ARBA" id="ARBA00039165"/>
    </source>
</evidence>
<evidence type="ECO:0000256" key="10">
    <source>
        <dbReference type="PROSITE-ProRule" id="PRU10133"/>
    </source>
</evidence>
<dbReference type="GO" id="GO:0005694">
    <property type="term" value="C:chromosome"/>
    <property type="evidence" value="ECO:0007669"/>
    <property type="project" value="UniProtKB-ARBA"/>
</dbReference>
<gene>
    <name evidence="13" type="ORF">ECRASSUSDP1_LOCUS24616</name>
</gene>
<keyword evidence="7" id="KW-0539">Nucleus</keyword>
<accession>A0AAD1Y363</accession>
<evidence type="ECO:0000259" key="12">
    <source>
        <dbReference type="PROSITE" id="PS50127"/>
    </source>
</evidence>
<dbReference type="Gene3D" id="3.10.110.10">
    <property type="entry name" value="Ubiquitin Conjugating Enzyme"/>
    <property type="match status" value="1"/>
</dbReference>
<dbReference type="PANTHER" id="PTHR24067">
    <property type="entry name" value="UBIQUITIN-CONJUGATING ENZYME E2"/>
    <property type="match status" value="1"/>
</dbReference>
<evidence type="ECO:0000313" key="14">
    <source>
        <dbReference type="Proteomes" id="UP001295684"/>
    </source>
</evidence>
<evidence type="ECO:0000256" key="4">
    <source>
        <dbReference type="ARBA" id="ARBA00022741"/>
    </source>
</evidence>